<accession>A0A8J6C833</accession>
<reference evidence="1" key="1">
    <citation type="thesis" date="2020" institute="ProQuest LLC" country="789 East Eisenhower Parkway, Ann Arbor, MI, USA">
        <title>Comparative Genomics and Chromosome Evolution.</title>
        <authorList>
            <person name="Mudd A.B."/>
        </authorList>
    </citation>
    <scope>NUCLEOTIDE SEQUENCE</scope>
    <source>
        <strain evidence="1">HN-11 Male</strain>
        <tissue evidence="1">Kidney and liver</tissue>
    </source>
</reference>
<keyword evidence="2" id="KW-1185">Reference proteome</keyword>
<dbReference type="Proteomes" id="UP000770717">
    <property type="component" value="Unassembled WGS sequence"/>
</dbReference>
<sequence>MFVQGSSIEPPQQVRSRCNLCLQCTNIDMYYNTKIWGTQNRASNSNRCTRMGTLSLTNIAGTILQYGRPQSRNLGGRICP</sequence>
<evidence type="ECO:0000313" key="2">
    <source>
        <dbReference type="Proteomes" id="UP000770717"/>
    </source>
</evidence>
<proteinExistence type="predicted"/>
<evidence type="ECO:0000313" key="1">
    <source>
        <dbReference type="EMBL" id="KAG9466177.1"/>
    </source>
</evidence>
<protein>
    <submittedName>
        <fullName evidence="1">Uncharacterized protein</fullName>
    </submittedName>
</protein>
<gene>
    <name evidence="1" type="ORF">GDO78_017082</name>
</gene>
<comment type="caution">
    <text evidence="1">The sequence shown here is derived from an EMBL/GenBank/DDBJ whole genome shotgun (WGS) entry which is preliminary data.</text>
</comment>
<organism evidence="1 2">
    <name type="scientific">Eleutherodactylus coqui</name>
    <name type="common">Puerto Rican coqui</name>
    <dbReference type="NCBI Taxonomy" id="57060"/>
    <lineage>
        <taxon>Eukaryota</taxon>
        <taxon>Metazoa</taxon>
        <taxon>Chordata</taxon>
        <taxon>Craniata</taxon>
        <taxon>Vertebrata</taxon>
        <taxon>Euteleostomi</taxon>
        <taxon>Amphibia</taxon>
        <taxon>Batrachia</taxon>
        <taxon>Anura</taxon>
        <taxon>Neobatrachia</taxon>
        <taxon>Hyloidea</taxon>
        <taxon>Eleutherodactylidae</taxon>
        <taxon>Eleutherodactylinae</taxon>
        <taxon>Eleutherodactylus</taxon>
        <taxon>Eleutherodactylus</taxon>
    </lineage>
</organism>
<name>A0A8J6C833_ELECQ</name>
<dbReference type="EMBL" id="WNTK01002288">
    <property type="protein sequence ID" value="KAG9466177.1"/>
    <property type="molecule type" value="Genomic_DNA"/>
</dbReference>
<dbReference type="AlphaFoldDB" id="A0A8J6C833"/>